<dbReference type="Proteomes" id="UP000008710">
    <property type="component" value="Plasmid pRHL1"/>
</dbReference>
<geneLocation type="plasmid" evidence="2 3">
    <name>pRHL1</name>
</geneLocation>
<evidence type="ECO:0000313" key="3">
    <source>
        <dbReference type="Proteomes" id="UP000008710"/>
    </source>
</evidence>
<accession>Q0S046</accession>
<reference evidence="3" key="1">
    <citation type="journal article" date="2006" name="Proc. Natl. Acad. Sci. U.S.A.">
        <title>The complete genome of Rhodococcus sp. RHA1 provides insights into a catabolic powerhouse.</title>
        <authorList>
            <person name="McLeod M.P."/>
            <person name="Warren R.L."/>
            <person name="Hsiao W.W.L."/>
            <person name="Araki N."/>
            <person name="Myhre M."/>
            <person name="Fernandes C."/>
            <person name="Miyazawa D."/>
            <person name="Wong W."/>
            <person name="Lillquist A.L."/>
            <person name="Wang D."/>
            <person name="Dosanjh M."/>
            <person name="Hara H."/>
            <person name="Petrescu A."/>
            <person name="Morin R.D."/>
            <person name="Yang G."/>
            <person name="Stott J.M."/>
            <person name="Schein J.E."/>
            <person name="Shin H."/>
            <person name="Smailus D."/>
            <person name="Siddiqui A.S."/>
            <person name="Marra M.A."/>
            <person name="Jones S.J.M."/>
            <person name="Holt R."/>
            <person name="Brinkman F.S.L."/>
            <person name="Miyauchi K."/>
            <person name="Fukuda M."/>
            <person name="Davies J.E."/>
            <person name="Mohn W.W."/>
            <person name="Eltis L.D."/>
        </authorList>
    </citation>
    <scope>NUCLEOTIDE SEQUENCE [LARGE SCALE GENOMIC DNA]</scope>
    <source>
        <strain evidence="3">RHA1</strain>
    </source>
</reference>
<dbReference type="KEGG" id="rha:RHA1_ro08043"/>
<organism evidence="2 3">
    <name type="scientific">Rhodococcus jostii (strain RHA1)</name>
    <dbReference type="NCBI Taxonomy" id="101510"/>
    <lineage>
        <taxon>Bacteria</taxon>
        <taxon>Bacillati</taxon>
        <taxon>Actinomycetota</taxon>
        <taxon>Actinomycetes</taxon>
        <taxon>Mycobacteriales</taxon>
        <taxon>Nocardiaceae</taxon>
        <taxon>Rhodococcus</taxon>
    </lineage>
</organism>
<dbReference type="AlphaFoldDB" id="Q0S046"/>
<proteinExistence type="predicted"/>
<evidence type="ECO:0000313" key="2">
    <source>
        <dbReference type="EMBL" id="ABG99090.1"/>
    </source>
</evidence>
<dbReference type="Pfam" id="PF17874">
    <property type="entry name" value="TPR_MalT"/>
    <property type="match status" value="1"/>
</dbReference>
<dbReference type="Gene3D" id="1.25.40.10">
    <property type="entry name" value="Tetratricopeptide repeat domain"/>
    <property type="match status" value="1"/>
</dbReference>
<gene>
    <name evidence="2" type="ordered locus">RHA1_ro08043</name>
</gene>
<dbReference type="HOGENOM" id="CLU_942943_0_0_11"/>
<dbReference type="SUPFAM" id="SSF48452">
    <property type="entry name" value="TPR-like"/>
    <property type="match status" value="1"/>
</dbReference>
<dbReference type="InterPro" id="IPR011990">
    <property type="entry name" value="TPR-like_helical_dom_sf"/>
</dbReference>
<keyword evidence="2" id="KW-0614">Plasmid</keyword>
<dbReference type="EMBL" id="CP000432">
    <property type="protein sequence ID" value="ABG99090.1"/>
    <property type="molecule type" value="Genomic_DNA"/>
</dbReference>
<dbReference type="RefSeq" id="WP_011598986.1">
    <property type="nucleotide sequence ID" value="NC_008269.1"/>
</dbReference>
<name>Q0S046_RHOJR</name>
<dbReference type="InterPro" id="IPR041617">
    <property type="entry name" value="TPR_MalT"/>
</dbReference>
<sequence length="295" mass="32188">MDGTRASLERRLTTDPEIEDLLVEMSLVQGVSELFADDVSQLEMRISECLSRPESLRPFVVSAAANVASYQAIYAFDFASAGRWQEWALPYYQRTTGPFSVMYGYCFAGIAAMEQLDVTAAEDYFRKAQQLARTIAGNSSHAQRLAGAILGDLLYEQGHLVEAERLLDESHKLGSEGGVVDFMLATYGTGAPIKALRGDVESAEQLLREGAEIATTLSLGRLAARIENERVRAGLIGERYLGAQRPAADREDGVVIITAGWETESTIRLILAKADSGAADPRPNLDLPRNDSPTR</sequence>
<protein>
    <recommendedName>
        <fullName evidence="1">MalT-like TPR region domain-containing protein</fullName>
    </recommendedName>
</protein>
<feature type="domain" description="MalT-like TPR region" evidence="1">
    <location>
        <begin position="63"/>
        <end position="232"/>
    </location>
</feature>
<evidence type="ECO:0000259" key="1">
    <source>
        <dbReference type="Pfam" id="PF17874"/>
    </source>
</evidence>